<dbReference type="RefSeq" id="WP_012476775.1">
    <property type="nucleotide sequence ID" value="NC_010844.1"/>
</dbReference>
<dbReference type="EMBL" id="CP000788">
    <property type="protein sequence ID" value="ABZ99838.1"/>
    <property type="molecule type" value="Genomic_DNA"/>
</dbReference>
<reference evidence="1 2" key="1">
    <citation type="journal article" date="2008" name="PLoS ONE">
        <title>Genome sequence of the saprophyte Leptospira biflexa provides insights into the evolution of Leptospira and the pathogenesis of leptospirosis.</title>
        <authorList>
            <person name="Picardeau M."/>
            <person name="Bulach D.M."/>
            <person name="Bouchier C."/>
            <person name="Zuerner R.L."/>
            <person name="Zidane N."/>
            <person name="Wilson P.J."/>
            <person name="Creno S."/>
            <person name="Kuczek E.S."/>
            <person name="Bommezzadri S."/>
            <person name="Davis J.C."/>
            <person name="McGrath A."/>
            <person name="Johnson M.J."/>
            <person name="Boursaux-Eude C."/>
            <person name="Seemann T."/>
            <person name="Rouy Z."/>
            <person name="Coppel R.L."/>
            <person name="Rood J.I."/>
            <person name="Lajus A."/>
            <person name="Davies J.K."/>
            <person name="Medigue C."/>
            <person name="Adler B."/>
        </authorList>
    </citation>
    <scope>NUCLEOTIDE SEQUENCE [LARGE SCALE GENOMIC DNA]</scope>
    <source>
        <strain evidence="2">Patoc 1 / ATCC 23582 / Paris</strain>
        <plasmid evidence="2">Plasmid p74</plasmid>
    </source>
</reference>
<evidence type="ECO:0000313" key="2">
    <source>
        <dbReference type="Proteomes" id="UP000001847"/>
    </source>
</evidence>
<keyword evidence="2" id="KW-1185">Reference proteome</keyword>
<dbReference type="OrthoDB" id="310066at2"/>
<geneLocation type="plasmid" evidence="1 2">
    <name>p74</name>
</geneLocation>
<protein>
    <submittedName>
        <fullName evidence="1">Uncharacterized protein</fullName>
    </submittedName>
</protein>
<gene>
    <name evidence="1" type="ordered locus">LEPBI_p0024</name>
</gene>
<dbReference type="BioCyc" id="LBIF456481:LEPBI_RS18550-MONOMER"/>
<dbReference type="KEGG" id="lbi:LEPBI_p0024"/>
<dbReference type="Proteomes" id="UP000001847">
    <property type="component" value="Plasmid p74"/>
</dbReference>
<evidence type="ECO:0000313" key="1">
    <source>
        <dbReference type="EMBL" id="ABZ99838.1"/>
    </source>
</evidence>
<dbReference type="AlphaFoldDB" id="B0SUF4"/>
<keyword evidence="1" id="KW-0614">Plasmid</keyword>
<dbReference type="HOGENOM" id="CLU_279757_0_0_12"/>
<name>B0SUF4_LEPBP</name>
<sequence length="1125" mass="131186">MKQPTQLNLQKSDLYSGNLKEIIIDRMLVFQSLRDKFQMAFDKIKNKLDQKFLKEFESMYGFRPGKEILEWENVKNAYKSIMYEVADVWNMIDHHSAEEEEMEEDEDGGFEYAISSVARLTKIKDPEEILSWLVGTYSGLMFLFNGSYAFASDGGGDTCWINLLPNENESIEVNYYNHEIGELENLPYFSISHFIVENWNHESNESYDDDEEEEEFEEEDAVPKLKEAILPSQIKDSTIKAFEKEATKLYEKKPIYHNSLDMFERSAWLLGHSYGDPTYAFTEKLANAPSYALWEEEKEDIKKYPNLAAYWILHHFYLKNDDACRETIKLANKSKGKIIPKISEHVIAYLDGKSKSLFNLPSDKLEKIRSLTFSNADPKQIEPKNIKLYNDSLGLSNLNTISKKDLEARIKTEENLFKIIEEYPDDVNAHDILLKEISKKDPNLKKLIEDYFRERIGSAYNTWPYNPEKLDKRLSIAINAAFRQGLKYDAENKKAFCGITKTVGMLDDDLAMVSFREAVRQLKQDDPRLEYVVEALINSEQGEANSILAEAAWRTFETLDNVKEIREKVQKEGPTLNNMFTVYTHLNEALQERILIMDEVSIQLIQKLFTYKDHLGYFGISAGNAFSVCAHLDLKEHIELIARVVRNSFQIKGGDRNSYLELRQIINISEATLAWAKMEPEKAKQELNEFFVKLEDSHYPGIAIDLRACYVAGLLLLEPDNNDYLSFAERILGNKGDQVRVYGIIRWIRKQKVQRFKDHLWYHIYADPDPMVDYSWSYIEVEARRAWIVLTGEDAPEFNTSDKYANSLSKNNSLLPEAILHPEKYSIQHVFQRIRETKYKHEDVIRYGGPWLVESLRYSLDEYKYSGSYDRWEAIKALFFQGPGVYPYFLEILQFPYAAPSWKAHLLQFMRVMEPESLKWKKVLTMEGSEIKQLLEQPTPNWYVWTDLLAARLYLLDCESSFDTISQVISRRLEITNHDSYYSSIYEESLGLRLPLLWRRFGKKGDDSIESHWKKAKKGSETYALLEMAARRKLEDQIPEMIAIKEPGILLTFYPEQREYGWHTWIHLAKETIRFGTNEFHLQSVLPDSKTESSMPATETNLKTVWEMAHILGYTISKKKPKGKK</sequence>
<proteinExistence type="predicted"/>
<accession>B0SUF4</accession>
<organism evidence="1 2">
    <name type="scientific">Leptospira biflexa serovar Patoc (strain Patoc 1 / ATCC 23582 / Paris)</name>
    <dbReference type="NCBI Taxonomy" id="456481"/>
    <lineage>
        <taxon>Bacteria</taxon>
        <taxon>Pseudomonadati</taxon>
        <taxon>Spirochaetota</taxon>
        <taxon>Spirochaetia</taxon>
        <taxon>Leptospirales</taxon>
        <taxon>Leptospiraceae</taxon>
        <taxon>Leptospira</taxon>
    </lineage>
</organism>